<evidence type="ECO:0000256" key="1">
    <source>
        <dbReference type="SAM" id="MobiDB-lite"/>
    </source>
</evidence>
<organism evidence="2 3">
    <name type="scientific">Blattamonas nauphoetae</name>
    <dbReference type="NCBI Taxonomy" id="2049346"/>
    <lineage>
        <taxon>Eukaryota</taxon>
        <taxon>Metamonada</taxon>
        <taxon>Preaxostyla</taxon>
        <taxon>Oxymonadida</taxon>
        <taxon>Blattamonas</taxon>
    </lineage>
</organism>
<feature type="region of interest" description="Disordered" evidence="1">
    <location>
        <begin position="1"/>
        <end position="67"/>
    </location>
</feature>
<accession>A0ABQ9XDN7</accession>
<gene>
    <name evidence="2" type="ORF">BLNAU_14978</name>
</gene>
<feature type="compositionally biased region" description="Basic and acidic residues" evidence="1">
    <location>
        <begin position="9"/>
        <end position="31"/>
    </location>
</feature>
<keyword evidence="3" id="KW-1185">Reference proteome</keyword>
<dbReference type="EMBL" id="JARBJD010000143">
    <property type="protein sequence ID" value="KAK2950056.1"/>
    <property type="molecule type" value="Genomic_DNA"/>
</dbReference>
<comment type="caution">
    <text evidence="2">The sequence shown here is derived from an EMBL/GenBank/DDBJ whole genome shotgun (WGS) entry which is preliminary data.</text>
</comment>
<name>A0ABQ9XDN7_9EUKA</name>
<evidence type="ECO:0000313" key="3">
    <source>
        <dbReference type="Proteomes" id="UP001281761"/>
    </source>
</evidence>
<evidence type="ECO:0000313" key="2">
    <source>
        <dbReference type="EMBL" id="KAK2950056.1"/>
    </source>
</evidence>
<sequence length="67" mass="7493">MHSNGATKEFGDIREKTLRERERRAPVEERLTAPADPQSEHDESSDSGGARHVAVRFFDKSEGPRTG</sequence>
<protein>
    <submittedName>
        <fullName evidence="2">Uncharacterized protein</fullName>
    </submittedName>
</protein>
<feature type="compositionally biased region" description="Basic and acidic residues" evidence="1">
    <location>
        <begin position="57"/>
        <end position="67"/>
    </location>
</feature>
<reference evidence="2 3" key="1">
    <citation type="journal article" date="2022" name="bioRxiv">
        <title>Genomics of Preaxostyla Flagellates Illuminates Evolutionary Transitions and the Path Towards Mitochondrial Loss.</title>
        <authorList>
            <person name="Novak L.V.F."/>
            <person name="Treitli S.C."/>
            <person name="Pyrih J."/>
            <person name="Halakuc P."/>
            <person name="Pipaliya S.V."/>
            <person name="Vacek V."/>
            <person name="Brzon O."/>
            <person name="Soukal P."/>
            <person name="Eme L."/>
            <person name="Dacks J.B."/>
            <person name="Karnkowska A."/>
            <person name="Elias M."/>
            <person name="Hampl V."/>
        </authorList>
    </citation>
    <scope>NUCLEOTIDE SEQUENCE [LARGE SCALE GENOMIC DNA]</scope>
    <source>
        <strain evidence="2">NAU3</strain>
        <tissue evidence="2">Gut</tissue>
    </source>
</reference>
<proteinExistence type="predicted"/>
<dbReference type="Proteomes" id="UP001281761">
    <property type="component" value="Unassembled WGS sequence"/>
</dbReference>